<evidence type="ECO:0000313" key="1">
    <source>
        <dbReference type="EMBL" id="AMP98150.1"/>
    </source>
</evidence>
<organism evidence="1 2">
    <name type="scientific">Pedobacter cryoconitis</name>
    <dbReference type="NCBI Taxonomy" id="188932"/>
    <lineage>
        <taxon>Bacteria</taxon>
        <taxon>Pseudomonadati</taxon>
        <taxon>Bacteroidota</taxon>
        <taxon>Sphingobacteriia</taxon>
        <taxon>Sphingobacteriales</taxon>
        <taxon>Sphingobacteriaceae</taxon>
        <taxon>Pedobacter</taxon>
    </lineage>
</organism>
<name>A0A127VAB7_9SPHI</name>
<accession>A0A127VAB7</accession>
<dbReference type="Pfam" id="PF13759">
    <property type="entry name" value="2OG-FeII_Oxy_5"/>
    <property type="match status" value="1"/>
</dbReference>
<reference evidence="1 2" key="1">
    <citation type="submission" date="2016-03" db="EMBL/GenBank/DDBJ databases">
        <title>Complete genome sequence of Pedobacter cryoconitis PAMC 27485.</title>
        <authorList>
            <person name="Lee J."/>
            <person name="Kim O.-S."/>
        </authorList>
    </citation>
    <scope>NUCLEOTIDE SEQUENCE [LARGE SCALE GENOMIC DNA]</scope>
    <source>
        <strain evidence="1 2">PAMC 27485</strain>
    </source>
</reference>
<dbReference type="PATRIC" id="fig|188932.3.peg.1272"/>
<evidence type="ECO:0000313" key="2">
    <source>
        <dbReference type="Proteomes" id="UP000071561"/>
    </source>
</evidence>
<dbReference type="Proteomes" id="UP000071561">
    <property type="component" value="Chromosome"/>
</dbReference>
<dbReference type="AlphaFoldDB" id="A0A127VAB7"/>
<dbReference type="InterPro" id="IPR012668">
    <property type="entry name" value="CHP02466"/>
</dbReference>
<dbReference type="EMBL" id="CP014504">
    <property type="protein sequence ID" value="AMP98150.1"/>
    <property type="molecule type" value="Genomic_DNA"/>
</dbReference>
<dbReference type="OrthoDB" id="440203at2"/>
<dbReference type="NCBIfam" id="TIGR02466">
    <property type="entry name" value="TIGR02466 family protein"/>
    <property type="match status" value="1"/>
</dbReference>
<dbReference type="RefSeq" id="WP_068397911.1">
    <property type="nucleotide sequence ID" value="NZ_CP014504.1"/>
</dbReference>
<evidence type="ECO:0008006" key="3">
    <source>
        <dbReference type="Google" id="ProtNLM"/>
    </source>
</evidence>
<dbReference type="Gene3D" id="2.60.120.620">
    <property type="entry name" value="q2cbj1_9rhob like domain"/>
    <property type="match status" value="1"/>
</dbReference>
<keyword evidence="2" id="KW-1185">Reference proteome</keyword>
<gene>
    <name evidence="1" type="ORF">AY601_1226</name>
</gene>
<proteinExistence type="predicted"/>
<protein>
    <recommendedName>
        <fullName evidence="3">2-oxoglutarate-Fe(II)-dependent oxygenase superfamily protein</fullName>
    </recommendedName>
</protein>
<sequence>MPVEYFFPKAFYYKDDLISKEANERLVEAAHSLRQEFPISTRANLYTTYGSVPDIFARSEFGILHNALVQEISQYLDILETRPGNKFAISDSWISISSSGNYERMHTHDGSYISGVYYISTAPGCGDLSFEELSDNLWASARTKSENFNTIRYTPEDRRLILFNSKVPHSVGQNLSSSERIALSFNMIIV</sequence>
<dbReference type="KEGG" id="pcm:AY601_1226"/>